<evidence type="ECO:0000256" key="7">
    <source>
        <dbReference type="ARBA" id="ARBA00022691"/>
    </source>
</evidence>
<keyword evidence="16" id="KW-1185">Reference proteome</keyword>
<dbReference type="UniPathway" id="UPA00375"/>
<comment type="pathway">
    <text evidence="1">tRNA modification; wybutosine-tRNA(Phe) biosynthesis.</text>
</comment>
<reference evidence="15" key="1">
    <citation type="submission" date="2021-01" db="EMBL/GenBank/DDBJ databases">
        <authorList>
            <person name="Li R."/>
            <person name="Bekaert M."/>
        </authorList>
    </citation>
    <scope>NUCLEOTIDE SEQUENCE</scope>
    <source>
        <strain evidence="15">Farmed</strain>
    </source>
</reference>
<evidence type="ECO:0000313" key="16">
    <source>
        <dbReference type="Proteomes" id="UP000597762"/>
    </source>
</evidence>
<protein>
    <recommendedName>
        <fullName evidence="4">tRNA wybutosine-synthesizing protein 3 homolog</fullName>
        <ecNumber evidence="3">2.1.1.282</ecNumber>
    </recommendedName>
    <alternativeName>
        <fullName evidence="10">tRNA(Phe) 7-((3-amino-3-carboxypropyl)-4-demethylwyosine(37)-N(4))-methyltransferase</fullName>
    </alternativeName>
</protein>
<accession>A0A812DMC5</accession>
<dbReference type="EMBL" id="CAHIKZ030003744">
    <property type="protein sequence ID" value="CAE1303825.1"/>
    <property type="molecule type" value="Genomic_DNA"/>
</dbReference>
<evidence type="ECO:0000256" key="6">
    <source>
        <dbReference type="ARBA" id="ARBA00022679"/>
    </source>
</evidence>
<dbReference type="PANTHER" id="PTHR48418">
    <property type="entry name" value="TRNA WYBUTOSINE-SYNTHESIZING PROTEIN 3"/>
    <property type="match status" value="1"/>
</dbReference>
<gene>
    <name evidence="15" type="ORF">SPHA_56568</name>
</gene>
<evidence type="ECO:0000256" key="5">
    <source>
        <dbReference type="ARBA" id="ARBA00022603"/>
    </source>
</evidence>
<evidence type="ECO:0000259" key="14">
    <source>
        <dbReference type="Pfam" id="PF02676"/>
    </source>
</evidence>
<evidence type="ECO:0000256" key="13">
    <source>
        <dbReference type="SAM" id="MobiDB-lite"/>
    </source>
</evidence>
<name>A0A812DMC5_ACAPH</name>
<dbReference type="SUPFAM" id="SSF111278">
    <property type="entry name" value="SSo0622-like"/>
    <property type="match status" value="1"/>
</dbReference>
<dbReference type="OrthoDB" id="263283at2759"/>
<evidence type="ECO:0000256" key="11">
    <source>
        <dbReference type="ARBA" id="ARBA00049202"/>
    </source>
</evidence>
<evidence type="ECO:0000256" key="4">
    <source>
        <dbReference type="ARBA" id="ARBA00016536"/>
    </source>
</evidence>
<dbReference type="Gene3D" id="3.30.1960.10">
    <property type="entry name" value="tRNA wybutosine-synthesizing-like"/>
    <property type="match status" value="1"/>
</dbReference>
<dbReference type="FunFam" id="3.30.1960.10:FF:000001">
    <property type="entry name" value="tRNA wybutosine-synthesizing protein 3 homolog"/>
    <property type="match status" value="1"/>
</dbReference>
<feature type="domain" description="tRNA wybutosine-synthesizing protein" evidence="14">
    <location>
        <begin position="8"/>
        <end position="190"/>
    </location>
</feature>
<comment type="function">
    <text evidence="9">Probable S-adenosyl-L-methionine-dependent methyltransferase that acts as a component of the wybutosine biosynthesis pathway. Wybutosine is a hyper modified guanosine with a tricyclic base found at the 3'-position adjacent to the anticodon of eukaryotic phenylalanine tRNA.</text>
</comment>
<evidence type="ECO:0000256" key="9">
    <source>
        <dbReference type="ARBA" id="ARBA00025378"/>
    </source>
</evidence>
<dbReference type="Pfam" id="PF02676">
    <property type="entry name" value="TYW3"/>
    <property type="match status" value="1"/>
</dbReference>
<evidence type="ECO:0000313" key="15">
    <source>
        <dbReference type="EMBL" id="CAE1303825.1"/>
    </source>
</evidence>
<comment type="similarity">
    <text evidence="2">Belongs to the TYW3 family.</text>
</comment>
<dbReference type="AlphaFoldDB" id="A0A812DMC5"/>
<comment type="caution">
    <text evidence="15">The sequence shown here is derived from an EMBL/GenBank/DDBJ whole genome shotgun (WGS) entry which is preliminary data.</text>
</comment>
<evidence type="ECO:0000256" key="12">
    <source>
        <dbReference type="SAM" id="Coils"/>
    </source>
</evidence>
<comment type="catalytic activity">
    <reaction evidence="11">
        <text>4-demethyl-7-[(3S)-3-amino-3-carboxypropyl]wyosine(37) in tRNA(Phe) + S-adenosyl-L-methionine = 7-[(3S)-3-amino-3-carboxypropyl]wyosine(37) in tRNA(Phe) + S-adenosyl-L-homocysteine + H(+)</text>
        <dbReference type="Rhea" id="RHEA:36635"/>
        <dbReference type="Rhea" id="RHEA-COMP:10378"/>
        <dbReference type="Rhea" id="RHEA-COMP:10379"/>
        <dbReference type="ChEBI" id="CHEBI:15378"/>
        <dbReference type="ChEBI" id="CHEBI:57856"/>
        <dbReference type="ChEBI" id="CHEBI:59789"/>
        <dbReference type="ChEBI" id="CHEBI:73543"/>
        <dbReference type="ChEBI" id="CHEBI:73550"/>
        <dbReference type="EC" id="2.1.1.282"/>
    </reaction>
</comment>
<dbReference type="EC" id="2.1.1.282" evidence="3"/>
<keyword evidence="6 15" id="KW-0808">Transferase</keyword>
<organism evidence="15 16">
    <name type="scientific">Acanthosepion pharaonis</name>
    <name type="common">Pharaoh cuttlefish</name>
    <name type="synonym">Sepia pharaonis</name>
    <dbReference type="NCBI Taxonomy" id="158019"/>
    <lineage>
        <taxon>Eukaryota</taxon>
        <taxon>Metazoa</taxon>
        <taxon>Spiralia</taxon>
        <taxon>Lophotrochozoa</taxon>
        <taxon>Mollusca</taxon>
        <taxon>Cephalopoda</taxon>
        <taxon>Coleoidea</taxon>
        <taxon>Decapodiformes</taxon>
        <taxon>Sepiida</taxon>
        <taxon>Sepiina</taxon>
        <taxon>Sepiidae</taxon>
        <taxon>Acanthosepion</taxon>
    </lineage>
</organism>
<feature type="region of interest" description="Disordered" evidence="13">
    <location>
        <begin position="202"/>
        <end position="228"/>
    </location>
</feature>
<dbReference type="Proteomes" id="UP000597762">
    <property type="component" value="Unassembled WGS sequence"/>
</dbReference>
<evidence type="ECO:0000256" key="10">
    <source>
        <dbReference type="ARBA" id="ARBA00030554"/>
    </source>
</evidence>
<feature type="compositionally biased region" description="Basic residues" evidence="13">
    <location>
        <begin position="206"/>
        <end position="215"/>
    </location>
</feature>
<sequence length="244" mass="27577">MAKSFANQKENCLSKVDCSRKGVIDLPIHDLCQYINSRDRLFTTSSCSGRIIIFEDEEENGVKKKGCKWLFTTHTQTSLEEMKDALMDIAGEAVFKFEPFVMHVQCQELQDAQNLHSVAVSSGFRNSGITIGKKGKIITAIRSTQGLEVPLSCEGQILISEQYINHIIKIANKKMEENENRIDRLTHNLKASLEAFPSENLPELSKKKKLQNKKRKDPDLSSTTTKAKTEDSFTDLDLSDMFIK</sequence>
<dbReference type="GO" id="GO:0008033">
    <property type="term" value="P:tRNA processing"/>
    <property type="evidence" value="ECO:0007669"/>
    <property type="project" value="UniProtKB-KW"/>
</dbReference>
<evidence type="ECO:0000256" key="2">
    <source>
        <dbReference type="ARBA" id="ARBA00008569"/>
    </source>
</evidence>
<dbReference type="GO" id="GO:0008168">
    <property type="term" value="F:methyltransferase activity"/>
    <property type="evidence" value="ECO:0007669"/>
    <property type="project" value="UniProtKB-KW"/>
</dbReference>
<dbReference type="InterPro" id="IPR003827">
    <property type="entry name" value="tRNA_yW-synthesising"/>
</dbReference>
<dbReference type="InterPro" id="IPR036602">
    <property type="entry name" value="tRNA_yW-synthesising-like_sf"/>
</dbReference>
<evidence type="ECO:0000256" key="1">
    <source>
        <dbReference type="ARBA" id="ARBA00004797"/>
    </source>
</evidence>
<keyword evidence="5 15" id="KW-0489">Methyltransferase</keyword>
<proteinExistence type="inferred from homology"/>
<keyword evidence="8" id="KW-0819">tRNA processing</keyword>
<keyword evidence="12" id="KW-0175">Coiled coil</keyword>
<evidence type="ECO:0000256" key="8">
    <source>
        <dbReference type="ARBA" id="ARBA00022694"/>
    </source>
</evidence>
<keyword evidence="7" id="KW-0949">S-adenosyl-L-methionine</keyword>
<feature type="coiled-coil region" evidence="12">
    <location>
        <begin position="168"/>
        <end position="195"/>
    </location>
</feature>
<dbReference type="GO" id="GO:0032259">
    <property type="term" value="P:methylation"/>
    <property type="evidence" value="ECO:0007669"/>
    <property type="project" value="UniProtKB-KW"/>
</dbReference>
<evidence type="ECO:0000256" key="3">
    <source>
        <dbReference type="ARBA" id="ARBA00012750"/>
    </source>
</evidence>
<dbReference type="PANTHER" id="PTHR48418:SF1">
    <property type="entry name" value="TRNA WYBUTOSINE-SYNTHESIZING PROTEIN 3"/>
    <property type="match status" value="1"/>
</dbReference>